<evidence type="ECO:0000256" key="3">
    <source>
        <dbReference type="ARBA" id="ARBA00022448"/>
    </source>
</evidence>
<comment type="subcellular location">
    <subcellularLocation>
        <location evidence="10">Cell membrane</location>
        <topology evidence="10">Multi-pass membrane protein</topology>
    </subcellularLocation>
    <subcellularLocation>
        <location evidence="1 12">Membrane</location>
        <topology evidence="1 12">Multi-pass membrane protein</topology>
    </subcellularLocation>
</comment>
<keyword evidence="10" id="KW-1003">Cell membrane</keyword>
<dbReference type="PROSITE" id="PS00755">
    <property type="entry name" value="SECY_1"/>
    <property type="match status" value="1"/>
</dbReference>
<dbReference type="GO" id="GO:0005886">
    <property type="term" value="C:plasma membrane"/>
    <property type="evidence" value="ECO:0007669"/>
    <property type="project" value="UniProtKB-SubCell"/>
</dbReference>
<dbReference type="Gene3D" id="1.10.3370.10">
    <property type="entry name" value="SecY subunit domain"/>
    <property type="match status" value="1"/>
</dbReference>
<keyword evidence="8 10" id="KW-0472">Membrane</keyword>
<evidence type="ECO:0000256" key="12">
    <source>
        <dbReference type="RuleBase" id="RU003484"/>
    </source>
</evidence>
<feature type="transmembrane region" description="Helical" evidence="10">
    <location>
        <begin position="319"/>
        <end position="340"/>
    </location>
</feature>
<dbReference type="FunFam" id="1.10.3370.10:FF:000001">
    <property type="entry name" value="Preprotein translocase subunit SecY"/>
    <property type="match status" value="1"/>
</dbReference>
<comment type="function">
    <text evidence="10 11">The central subunit of the protein translocation channel SecYEG. Consists of two halves formed by TMs 1-5 and 6-10. These two domains form a lateral gate at the front which open onto the bilayer between TMs 2 and 7, and are clamped together by SecE at the back. The channel is closed by both a pore ring composed of hydrophobic SecY resides and a short helix (helix 2A) on the extracellular side of the membrane which forms a plug. The plug probably moves laterally to allow the channel to open. The ring and the pore may move independently.</text>
</comment>
<keyword evidence="3 10" id="KW-0813">Transport</keyword>
<dbReference type="InterPro" id="IPR030659">
    <property type="entry name" value="SecY_CS"/>
</dbReference>
<dbReference type="RefSeq" id="WP_074260117.1">
    <property type="nucleotide sequence ID" value="NZ_FSRJ01000002.1"/>
</dbReference>
<feature type="transmembrane region" description="Helical" evidence="10">
    <location>
        <begin position="381"/>
        <end position="398"/>
    </location>
</feature>
<accession>A0A1N6FEL6</accession>
<feature type="transmembrane region" description="Helical" evidence="10">
    <location>
        <begin position="70"/>
        <end position="95"/>
    </location>
</feature>
<evidence type="ECO:0000256" key="1">
    <source>
        <dbReference type="ARBA" id="ARBA00004141"/>
    </source>
</evidence>
<evidence type="ECO:0000256" key="13">
    <source>
        <dbReference type="RuleBase" id="RU004349"/>
    </source>
</evidence>
<dbReference type="GO" id="GO:0065002">
    <property type="term" value="P:intracellular protein transmembrane transport"/>
    <property type="evidence" value="ECO:0007669"/>
    <property type="project" value="UniProtKB-UniRule"/>
</dbReference>
<evidence type="ECO:0000256" key="11">
    <source>
        <dbReference type="RuleBase" id="RU000537"/>
    </source>
</evidence>
<keyword evidence="6 10" id="KW-1133">Transmembrane helix</keyword>
<dbReference type="InterPro" id="IPR002208">
    <property type="entry name" value="SecY/SEC61-alpha"/>
</dbReference>
<evidence type="ECO:0000313" key="15">
    <source>
        <dbReference type="Proteomes" id="UP000184699"/>
    </source>
</evidence>
<dbReference type="PIRSF" id="PIRSF004557">
    <property type="entry name" value="SecY"/>
    <property type="match status" value="1"/>
</dbReference>
<evidence type="ECO:0000256" key="4">
    <source>
        <dbReference type="ARBA" id="ARBA00022692"/>
    </source>
</evidence>
<comment type="subunit">
    <text evidence="10">Component of the Sec protein translocase complex. Heterotrimer consisting of SecY, SecE and SecG subunits. The heterotrimers can form oligomers, although 1 heterotrimer is thought to be able to translocate proteins. Interacts with the ribosome. Interacts with SecDF, and other proteins may be involved. Interacts with SecA.</text>
</comment>
<evidence type="ECO:0000256" key="2">
    <source>
        <dbReference type="ARBA" id="ARBA00005751"/>
    </source>
</evidence>
<dbReference type="AlphaFoldDB" id="A0A1N6FEL6"/>
<dbReference type="Proteomes" id="UP000184699">
    <property type="component" value="Unassembled WGS sequence"/>
</dbReference>
<keyword evidence="7 10" id="KW-0811">Translocation</keyword>
<feature type="transmembrane region" description="Helical" evidence="10">
    <location>
        <begin position="218"/>
        <end position="236"/>
    </location>
</feature>
<name>A0A1N6FEL6_9MICO</name>
<sequence length="439" mass="47986">MFNAIGRIFRTPDLRRKLGFTLGIVALFRLGSFIPAPFVDFGNVQACLAANQTATGLYDLVNLFSGGALLQLSIFALGIMPYITASIIVQLLRVVIPHFETLYKEGQAGQSRLTQYTRYLTIALGVLQSTTLITVARSGALFPSSAPECSQLITNDAWYAILLMVITMTAGTGLIMWMGELITERGIGNGMSLLIFTSIAATFPGSLWAIGIARGWDVFAIVLAIGLLVVVAVVFVEQSQRRIPVQYAKRMVGRRTYGGNNTYIPIKVNMAGVVPVIFASSLLYLPALIAQFNTPAAGEQPQAWVTWITNNLTQGGHPLYMLMYFLLIVGFTYFYVAITFNPDEVSENMKKYGGFIPGIRAGRPTAEYLDYVLTRITLPGSFYLGFIALIPLIAFAMVGADQNFPFGGASILIIVGVGLETVKQIDAQLQQRHYEGLLR</sequence>
<evidence type="ECO:0000256" key="5">
    <source>
        <dbReference type="ARBA" id="ARBA00022927"/>
    </source>
</evidence>
<dbReference type="Pfam" id="PF00344">
    <property type="entry name" value="SecY"/>
    <property type="match status" value="1"/>
</dbReference>
<feature type="transmembrane region" description="Helical" evidence="10">
    <location>
        <begin position="191"/>
        <end position="212"/>
    </location>
</feature>
<dbReference type="SUPFAM" id="SSF103491">
    <property type="entry name" value="Preprotein translocase SecY subunit"/>
    <property type="match status" value="1"/>
</dbReference>
<proteinExistence type="inferred from homology"/>
<evidence type="ECO:0000256" key="9">
    <source>
        <dbReference type="ARBA" id="ARBA00039733"/>
    </source>
</evidence>
<organism evidence="14 15">
    <name type="scientific">Agromyces cerinus subsp. cerinus</name>
    <dbReference type="NCBI Taxonomy" id="232089"/>
    <lineage>
        <taxon>Bacteria</taxon>
        <taxon>Bacillati</taxon>
        <taxon>Actinomycetota</taxon>
        <taxon>Actinomycetes</taxon>
        <taxon>Micrococcales</taxon>
        <taxon>Microbacteriaceae</taxon>
        <taxon>Agromyces</taxon>
    </lineage>
</organism>
<feature type="transmembrane region" description="Helical" evidence="10">
    <location>
        <begin position="404"/>
        <end position="422"/>
    </location>
</feature>
<dbReference type="HAMAP" id="MF_01465">
    <property type="entry name" value="SecY"/>
    <property type="match status" value="1"/>
</dbReference>
<dbReference type="PROSITE" id="PS00756">
    <property type="entry name" value="SECY_2"/>
    <property type="match status" value="1"/>
</dbReference>
<keyword evidence="5 10" id="KW-0653">Protein transport</keyword>
<comment type="caution">
    <text evidence="10">Lacks conserved residue(s) required for the propagation of feature annotation.</text>
</comment>
<reference evidence="15" key="1">
    <citation type="submission" date="2016-11" db="EMBL/GenBank/DDBJ databases">
        <authorList>
            <person name="Varghese N."/>
            <person name="Submissions S."/>
        </authorList>
    </citation>
    <scope>NUCLEOTIDE SEQUENCE [LARGE SCALE GENOMIC DNA]</scope>
    <source>
        <strain evidence="15">DSM 8595</strain>
    </source>
</reference>
<dbReference type="GO" id="GO:0006605">
    <property type="term" value="P:protein targeting"/>
    <property type="evidence" value="ECO:0007669"/>
    <property type="project" value="UniProtKB-UniRule"/>
</dbReference>
<dbReference type="OrthoDB" id="9809248at2"/>
<evidence type="ECO:0000256" key="6">
    <source>
        <dbReference type="ARBA" id="ARBA00022989"/>
    </source>
</evidence>
<dbReference type="PRINTS" id="PR00303">
    <property type="entry name" value="SECYTRNLCASE"/>
</dbReference>
<dbReference type="NCBIfam" id="TIGR00967">
    <property type="entry name" value="3a0501s007"/>
    <property type="match status" value="1"/>
</dbReference>
<keyword evidence="4 10" id="KW-0812">Transmembrane</keyword>
<dbReference type="PANTHER" id="PTHR10906">
    <property type="entry name" value="SECY/SEC61-ALPHA FAMILY MEMBER"/>
    <property type="match status" value="1"/>
</dbReference>
<dbReference type="STRING" id="232089.SAMN05443544_1982"/>
<dbReference type="InterPro" id="IPR023201">
    <property type="entry name" value="SecY_dom_sf"/>
</dbReference>
<feature type="transmembrane region" description="Helical" evidence="10">
    <location>
        <begin position="157"/>
        <end position="179"/>
    </location>
</feature>
<feature type="transmembrane region" description="Helical" evidence="10">
    <location>
        <begin position="116"/>
        <end position="137"/>
    </location>
</feature>
<gene>
    <name evidence="10" type="primary">secY</name>
    <name evidence="14" type="ORF">SAMN05443544_1982</name>
</gene>
<dbReference type="EMBL" id="FSRJ01000002">
    <property type="protein sequence ID" value="SIN93697.1"/>
    <property type="molecule type" value="Genomic_DNA"/>
</dbReference>
<protein>
    <recommendedName>
        <fullName evidence="9 10">Protein translocase subunit SecY</fullName>
    </recommendedName>
</protein>
<comment type="similarity">
    <text evidence="2 10 13">Belongs to the SecY/SEC61-alpha family.</text>
</comment>
<keyword evidence="15" id="KW-1185">Reference proteome</keyword>
<evidence type="ECO:0000256" key="7">
    <source>
        <dbReference type="ARBA" id="ARBA00023010"/>
    </source>
</evidence>
<evidence type="ECO:0000313" key="14">
    <source>
        <dbReference type="EMBL" id="SIN93697.1"/>
    </source>
</evidence>
<evidence type="ECO:0000256" key="10">
    <source>
        <dbReference type="HAMAP-Rule" id="MF_01465"/>
    </source>
</evidence>
<dbReference type="InterPro" id="IPR026593">
    <property type="entry name" value="SecY"/>
</dbReference>
<dbReference type="GO" id="GO:0043952">
    <property type="term" value="P:protein transport by the Sec complex"/>
    <property type="evidence" value="ECO:0007669"/>
    <property type="project" value="UniProtKB-UniRule"/>
</dbReference>
<evidence type="ECO:0000256" key="8">
    <source>
        <dbReference type="ARBA" id="ARBA00023136"/>
    </source>
</evidence>
<feature type="transmembrane region" description="Helical" evidence="10">
    <location>
        <begin position="264"/>
        <end position="285"/>
    </location>
</feature>